<dbReference type="AlphaFoldDB" id="A0A1T4YKQ6"/>
<accession>A0A1T4YKQ6</accession>
<keyword evidence="3 5" id="KW-0418">Kinase</keyword>
<dbReference type="SUPFAM" id="SSF53613">
    <property type="entry name" value="Ribokinase-like"/>
    <property type="match status" value="1"/>
</dbReference>
<reference evidence="6" key="1">
    <citation type="submission" date="2017-02" db="EMBL/GenBank/DDBJ databases">
        <authorList>
            <person name="Varghese N."/>
            <person name="Submissions S."/>
        </authorList>
    </citation>
    <scope>NUCLEOTIDE SEQUENCE [LARGE SCALE GENOMIC DNA]</scope>
    <source>
        <strain evidence="6">VKM Ac-2052</strain>
    </source>
</reference>
<sequence length="311" mass="32385">MVDATGSVVVIGDALIDEFRTPEGSEDFVGGAALNVAVGLARLGVETTLVAMVGDDSDGDEIRGFLAEYGVHLIATPSPRGTARAISDRTDCEPRYSFNEASVERFIEFDDRVRQAIDAAPFVVVSCLRFDSSEQVALLEGAVADPQRRLLIDPNPREGMLHSVHDFVANFERVAATALLVKVGDEDAALLYNASLLMLTEGLISTGSQTVLSTAGRDGASIATASGILVQQPITLMSEPVIDTMGAGDATLASVAASLVEARAQGGLPETGDEWQAVLERAMAVAAATCRTRGALLQLAPPAASVAAKSA</sequence>
<dbReference type="PANTHER" id="PTHR43085:SF57">
    <property type="entry name" value="CARBOHYDRATE KINASE PFKB DOMAIN-CONTAINING PROTEIN"/>
    <property type="match status" value="1"/>
</dbReference>
<dbReference type="Gene3D" id="3.40.1190.20">
    <property type="match status" value="1"/>
</dbReference>
<dbReference type="GO" id="GO:0016301">
    <property type="term" value="F:kinase activity"/>
    <property type="evidence" value="ECO:0007669"/>
    <property type="project" value="UniProtKB-KW"/>
</dbReference>
<organism evidence="5 6">
    <name type="scientific">Agreia bicolorata</name>
    <dbReference type="NCBI Taxonomy" id="110935"/>
    <lineage>
        <taxon>Bacteria</taxon>
        <taxon>Bacillati</taxon>
        <taxon>Actinomycetota</taxon>
        <taxon>Actinomycetes</taxon>
        <taxon>Micrococcales</taxon>
        <taxon>Microbacteriaceae</taxon>
        <taxon>Agreia</taxon>
    </lineage>
</organism>
<dbReference type="EMBL" id="FUYG01000012">
    <property type="protein sequence ID" value="SKB02437.1"/>
    <property type="molecule type" value="Genomic_DNA"/>
</dbReference>
<evidence type="ECO:0000313" key="5">
    <source>
        <dbReference type="EMBL" id="SKB02437.1"/>
    </source>
</evidence>
<name>A0A1T4YKQ6_9MICO</name>
<protein>
    <submittedName>
        <fullName evidence="5">Fructokinase</fullName>
    </submittedName>
</protein>
<keyword evidence="2" id="KW-0808">Transferase</keyword>
<comment type="similarity">
    <text evidence="1">Belongs to the carbohydrate kinase PfkB family.</text>
</comment>
<feature type="domain" description="Carbohydrate kinase PfkB" evidence="4">
    <location>
        <begin position="8"/>
        <end position="295"/>
    </location>
</feature>
<gene>
    <name evidence="5" type="ORF">SAMN06295879_3502</name>
</gene>
<dbReference type="Pfam" id="PF00294">
    <property type="entry name" value="PfkB"/>
    <property type="match status" value="1"/>
</dbReference>
<dbReference type="InterPro" id="IPR029056">
    <property type="entry name" value="Ribokinase-like"/>
</dbReference>
<evidence type="ECO:0000256" key="3">
    <source>
        <dbReference type="ARBA" id="ARBA00022777"/>
    </source>
</evidence>
<dbReference type="InterPro" id="IPR011611">
    <property type="entry name" value="PfkB_dom"/>
</dbReference>
<evidence type="ECO:0000313" key="6">
    <source>
        <dbReference type="Proteomes" id="UP000189735"/>
    </source>
</evidence>
<evidence type="ECO:0000256" key="2">
    <source>
        <dbReference type="ARBA" id="ARBA00022679"/>
    </source>
</evidence>
<dbReference type="InterPro" id="IPR002173">
    <property type="entry name" value="Carboh/pur_kinase_PfkB_CS"/>
</dbReference>
<evidence type="ECO:0000256" key="1">
    <source>
        <dbReference type="ARBA" id="ARBA00010688"/>
    </source>
</evidence>
<dbReference type="InterPro" id="IPR050306">
    <property type="entry name" value="PfkB_Carbo_kinase"/>
</dbReference>
<evidence type="ECO:0000259" key="4">
    <source>
        <dbReference type="Pfam" id="PF00294"/>
    </source>
</evidence>
<dbReference type="Proteomes" id="UP000189735">
    <property type="component" value="Unassembled WGS sequence"/>
</dbReference>
<dbReference type="PANTHER" id="PTHR43085">
    <property type="entry name" value="HEXOKINASE FAMILY MEMBER"/>
    <property type="match status" value="1"/>
</dbReference>
<dbReference type="PROSITE" id="PS00583">
    <property type="entry name" value="PFKB_KINASES_1"/>
    <property type="match status" value="1"/>
</dbReference>
<proteinExistence type="inferred from homology"/>